<accession>A0ABZ3EFD6</accession>
<sequence>MSNYENVLKAFKKADIIVYTRNEEIIGFCGLVDNYIAGMFVEKNERNQGIGDKLIKYLQTEKDNLSLKVYQQNKKAIKFYKHHNFKIKEETKDETQNKEYIMYWNK</sequence>
<protein>
    <submittedName>
        <fullName evidence="4">GNAT family N-acetyltransferase</fullName>
        <ecNumber evidence="4">2.3.1.-</ecNumber>
    </submittedName>
</protein>
<feature type="domain" description="N-acetyltransferase" evidence="3">
    <location>
        <begin position="1"/>
        <end position="106"/>
    </location>
</feature>
<dbReference type="Pfam" id="PF13508">
    <property type="entry name" value="Acetyltransf_7"/>
    <property type="match status" value="1"/>
</dbReference>
<dbReference type="Proteomes" id="UP001436297">
    <property type="component" value="Chromosome"/>
</dbReference>
<dbReference type="PANTHER" id="PTHR43800">
    <property type="entry name" value="PEPTIDYL-LYSINE N-ACETYLTRANSFERASE YJAB"/>
    <property type="match status" value="1"/>
</dbReference>
<dbReference type="InterPro" id="IPR016181">
    <property type="entry name" value="Acyl_CoA_acyltransferase"/>
</dbReference>
<organism evidence="4 5">
    <name type="scientific">Staphylococcus hsinchuensis</name>
    <dbReference type="NCBI Taxonomy" id="3051183"/>
    <lineage>
        <taxon>Bacteria</taxon>
        <taxon>Bacillati</taxon>
        <taxon>Bacillota</taxon>
        <taxon>Bacilli</taxon>
        <taxon>Bacillales</taxon>
        <taxon>Staphylococcaceae</taxon>
        <taxon>Staphylococcus</taxon>
    </lineage>
</organism>
<keyword evidence="1 4" id="KW-0808">Transferase</keyword>
<gene>
    <name evidence="4" type="ORF">QQM35_09135</name>
</gene>
<proteinExistence type="predicted"/>
<dbReference type="EC" id="2.3.1.-" evidence="4"/>
<evidence type="ECO:0000256" key="2">
    <source>
        <dbReference type="ARBA" id="ARBA00023315"/>
    </source>
</evidence>
<dbReference type="Gene3D" id="3.40.630.30">
    <property type="match status" value="1"/>
</dbReference>
<evidence type="ECO:0000313" key="4">
    <source>
        <dbReference type="EMBL" id="XAF71587.1"/>
    </source>
</evidence>
<dbReference type="SUPFAM" id="SSF55729">
    <property type="entry name" value="Acyl-CoA N-acyltransferases (Nat)"/>
    <property type="match status" value="1"/>
</dbReference>
<evidence type="ECO:0000256" key="1">
    <source>
        <dbReference type="ARBA" id="ARBA00022679"/>
    </source>
</evidence>
<keyword evidence="5" id="KW-1185">Reference proteome</keyword>
<evidence type="ECO:0000259" key="3">
    <source>
        <dbReference type="PROSITE" id="PS51186"/>
    </source>
</evidence>
<dbReference type="EMBL" id="CP128355">
    <property type="protein sequence ID" value="XAF71587.1"/>
    <property type="molecule type" value="Genomic_DNA"/>
</dbReference>
<dbReference type="PROSITE" id="PS51186">
    <property type="entry name" value="GNAT"/>
    <property type="match status" value="1"/>
</dbReference>
<evidence type="ECO:0000313" key="5">
    <source>
        <dbReference type="Proteomes" id="UP001436297"/>
    </source>
</evidence>
<dbReference type="InterPro" id="IPR000182">
    <property type="entry name" value="GNAT_dom"/>
</dbReference>
<reference evidence="4 5" key="1">
    <citation type="journal article" date="2024" name="Pathogens">
        <title>Staphylococcus hsinchuensis sp. nov., Isolated from Soymilk.</title>
        <authorList>
            <person name="Wang Y.T."/>
            <person name="Lin Y.C."/>
            <person name="Hsieh Y.H."/>
            <person name="Lin Y.T."/>
            <person name="Hamada M."/>
            <person name="Chen C.C."/>
            <person name="Liou J.S."/>
            <person name="Lee A.Y."/>
            <person name="Zhang W.L."/>
            <person name="Chen Y.T."/>
            <person name="Huang C.H."/>
        </authorList>
    </citation>
    <scope>NUCLEOTIDE SEQUENCE [LARGE SCALE GENOMIC DNA]</scope>
    <source>
        <strain evidence="4 5">H164</strain>
    </source>
</reference>
<keyword evidence="2 4" id="KW-0012">Acyltransferase</keyword>
<dbReference type="PANTHER" id="PTHR43800:SF1">
    <property type="entry name" value="PEPTIDYL-LYSINE N-ACETYLTRANSFERASE YJAB"/>
    <property type="match status" value="1"/>
</dbReference>
<dbReference type="CDD" id="cd04301">
    <property type="entry name" value="NAT_SF"/>
    <property type="match status" value="1"/>
</dbReference>
<dbReference type="GO" id="GO:0016746">
    <property type="term" value="F:acyltransferase activity"/>
    <property type="evidence" value="ECO:0007669"/>
    <property type="project" value="UniProtKB-KW"/>
</dbReference>
<dbReference type="RefSeq" id="WP_342610587.1">
    <property type="nucleotide sequence ID" value="NZ_CP128355.1"/>
</dbReference>
<name>A0ABZ3EFD6_9STAP</name>